<evidence type="ECO:0000313" key="5">
    <source>
        <dbReference type="Proteomes" id="UP000054558"/>
    </source>
</evidence>
<dbReference type="InterPro" id="IPR014977">
    <property type="entry name" value="WRC_dom"/>
</dbReference>
<accession>A0A1Y1I915</accession>
<name>A0A1Y1I915_KLENI</name>
<evidence type="ECO:0000259" key="3">
    <source>
        <dbReference type="PROSITE" id="PS51667"/>
    </source>
</evidence>
<reference evidence="4 5" key="1">
    <citation type="journal article" date="2014" name="Nat. Commun.">
        <title>Klebsormidium flaccidum genome reveals primary factors for plant terrestrial adaptation.</title>
        <authorList>
            <person name="Hori K."/>
            <person name="Maruyama F."/>
            <person name="Fujisawa T."/>
            <person name="Togashi T."/>
            <person name="Yamamoto N."/>
            <person name="Seo M."/>
            <person name="Sato S."/>
            <person name="Yamada T."/>
            <person name="Mori H."/>
            <person name="Tajima N."/>
            <person name="Moriyama T."/>
            <person name="Ikeuchi M."/>
            <person name="Watanabe M."/>
            <person name="Wada H."/>
            <person name="Kobayashi K."/>
            <person name="Saito M."/>
            <person name="Masuda T."/>
            <person name="Sasaki-Sekimoto Y."/>
            <person name="Mashiguchi K."/>
            <person name="Awai K."/>
            <person name="Shimojima M."/>
            <person name="Masuda S."/>
            <person name="Iwai M."/>
            <person name="Nobusawa T."/>
            <person name="Narise T."/>
            <person name="Kondo S."/>
            <person name="Saito H."/>
            <person name="Sato R."/>
            <person name="Murakawa M."/>
            <person name="Ihara Y."/>
            <person name="Oshima-Yamada Y."/>
            <person name="Ohtaka K."/>
            <person name="Satoh M."/>
            <person name="Sonobe K."/>
            <person name="Ishii M."/>
            <person name="Ohtani R."/>
            <person name="Kanamori-Sato M."/>
            <person name="Honoki R."/>
            <person name="Miyazaki D."/>
            <person name="Mochizuki H."/>
            <person name="Umetsu J."/>
            <person name="Higashi K."/>
            <person name="Shibata D."/>
            <person name="Kamiya Y."/>
            <person name="Sato N."/>
            <person name="Nakamura Y."/>
            <person name="Tabata S."/>
            <person name="Ida S."/>
            <person name="Kurokawa K."/>
            <person name="Ohta H."/>
        </authorList>
    </citation>
    <scope>NUCLEOTIDE SEQUENCE [LARGE SCALE GENOMIC DNA]</scope>
    <source>
        <strain evidence="4 5">NIES-2285</strain>
    </source>
</reference>
<organism evidence="4 5">
    <name type="scientific">Klebsormidium nitens</name>
    <name type="common">Green alga</name>
    <name type="synonym">Ulothrix nitens</name>
    <dbReference type="NCBI Taxonomy" id="105231"/>
    <lineage>
        <taxon>Eukaryota</taxon>
        <taxon>Viridiplantae</taxon>
        <taxon>Streptophyta</taxon>
        <taxon>Klebsormidiophyceae</taxon>
        <taxon>Klebsormidiales</taxon>
        <taxon>Klebsormidiaceae</taxon>
        <taxon>Klebsormidium</taxon>
    </lineage>
</organism>
<evidence type="ECO:0000256" key="1">
    <source>
        <dbReference type="ARBA" id="ARBA00023242"/>
    </source>
</evidence>
<dbReference type="AlphaFoldDB" id="A0A1Y1I915"/>
<evidence type="ECO:0000256" key="2">
    <source>
        <dbReference type="SAM" id="MobiDB-lite"/>
    </source>
</evidence>
<proteinExistence type="predicted"/>
<keyword evidence="5" id="KW-1185">Reference proteome</keyword>
<dbReference type="EMBL" id="DF237305">
    <property type="protein sequence ID" value="GAQ87475.1"/>
    <property type="molecule type" value="Genomic_DNA"/>
</dbReference>
<dbReference type="PROSITE" id="PS51667">
    <property type="entry name" value="WRC"/>
    <property type="match status" value="1"/>
</dbReference>
<feature type="compositionally biased region" description="Basic residues" evidence="2">
    <location>
        <begin position="205"/>
        <end position="214"/>
    </location>
</feature>
<sequence>MLAHKFREAVESEDVPSRRELRLQNVPCIDPPAVGLNTFPEARARKRVRANGSEGLPGRRLRKLSDMFEEPTTSGRPTERKDHADLGSAQGAHVVVFCKLEDGASVADRQQKAGCPAGEGSQEGSQCSRRAGSGWQCPFLAQPYRAMCLKHSQQKRLGVKKGGKGASLARTNCGTNSCSVEGRPAVGKESTNGNKQVTGMDSRRQQGRPRRRKFGSQTRERLSKRPVKRVEVPMQLVEGGPGVVVQLGKAREEGVGAEDWGTQVIDVEALEEVSAVSCKVGRIGGQQLGAAGQCVEVRKSARLAKRARPTARKLLGIAARNGDRDRCVKRRKVSGVKIEPALPQPASSVCKLQYGAEVVCISDSSSDCLPLPTISCVVGEWSAAELERSRLDGATWKRMRLHGSTFYANLLEAVGGAAAFQECEWGGILKHRGTGNKGEALLGIVPSRVGRGSHDHVQVAEDPFSWHSHAILADSWPNLPSTADLLGVARESNLRPGGRGHVHLVVTPIGTWVLQATEELVRSLYDGSTRNEAEAVLELRLQQIFDAHKCSVGYLPGVVPVDAPDFWMDGHEAAIRDALTKGDVEAQVRAYAKQLEKDADFVVGFVGHGAADACFPLCCKPASQRALREKPLLGKVAALL</sequence>
<dbReference type="Proteomes" id="UP000054558">
    <property type="component" value="Unassembled WGS sequence"/>
</dbReference>
<feature type="domain" description="WRC" evidence="3">
    <location>
        <begin position="121"/>
        <end position="167"/>
    </location>
</feature>
<gene>
    <name evidence="4" type="ORF">KFL_003560020</name>
</gene>
<feature type="compositionally biased region" description="Polar residues" evidence="2">
    <location>
        <begin position="189"/>
        <end position="199"/>
    </location>
</feature>
<feature type="region of interest" description="Disordered" evidence="2">
    <location>
        <begin position="179"/>
        <end position="225"/>
    </location>
</feature>
<protein>
    <recommendedName>
        <fullName evidence="3">WRC domain-containing protein</fullName>
    </recommendedName>
</protein>
<feature type="region of interest" description="Disordered" evidence="2">
    <location>
        <begin position="47"/>
        <end position="84"/>
    </location>
</feature>
<keyword evidence="1" id="KW-0539">Nucleus</keyword>
<evidence type="ECO:0000313" key="4">
    <source>
        <dbReference type="EMBL" id="GAQ87475.1"/>
    </source>
</evidence>